<evidence type="ECO:0000313" key="4">
    <source>
        <dbReference type="EMBL" id="GFT87284.1"/>
    </source>
</evidence>
<keyword evidence="2" id="KW-0472">Membrane</keyword>
<dbReference type="PANTHER" id="PTHR22933">
    <property type="entry name" value="FI18007P1-RELATED"/>
    <property type="match status" value="1"/>
</dbReference>
<dbReference type="PANTHER" id="PTHR22933:SF43">
    <property type="entry name" value="LP10131P"/>
    <property type="match status" value="1"/>
</dbReference>
<dbReference type="Pfam" id="PF01607">
    <property type="entry name" value="CBM_14"/>
    <property type="match status" value="1"/>
</dbReference>
<evidence type="ECO:0000313" key="5">
    <source>
        <dbReference type="Proteomes" id="UP000887013"/>
    </source>
</evidence>
<dbReference type="AlphaFoldDB" id="A0A8X6PW75"/>
<organism evidence="4 5">
    <name type="scientific">Nephila pilipes</name>
    <name type="common">Giant wood spider</name>
    <name type="synonym">Nephila maculata</name>
    <dbReference type="NCBI Taxonomy" id="299642"/>
    <lineage>
        <taxon>Eukaryota</taxon>
        <taxon>Metazoa</taxon>
        <taxon>Ecdysozoa</taxon>
        <taxon>Arthropoda</taxon>
        <taxon>Chelicerata</taxon>
        <taxon>Arachnida</taxon>
        <taxon>Araneae</taxon>
        <taxon>Araneomorphae</taxon>
        <taxon>Entelegynae</taxon>
        <taxon>Araneoidea</taxon>
        <taxon>Nephilidae</taxon>
        <taxon>Nephila</taxon>
    </lineage>
</organism>
<dbReference type="PROSITE" id="PS50940">
    <property type="entry name" value="CHIT_BIND_II"/>
    <property type="match status" value="1"/>
</dbReference>
<feature type="compositionally biased region" description="Basic and acidic residues" evidence="1">
    <location>
        <begin position="405"/>
        <end position="418"/>
    </location>
</feature>
<keyword evidence="2" id="KW-1133">Transmembrane helix</keyword>
<keyword evidence="5" id="KW-1185">Reference proteome</keyword>
<protein>
    <submittedName>
        <fullName evidence="4">Chitin-binding type-2 domain-containing protein</fullName>
    </submittedName>
</protein>
<proteinExistence type="predicted"/>
<sequence length="437" mass="49729">MRHLNPLSANGVRGMTTPPRVSVFLKVENALPEDTLHLKEIMKLLWLLVLFLATLVVLCNGTENATKPTRKTLRTVKALKKKPLSSRTTKAKKKSSDQEKSESYHLPIIVSAPEAVSREIPVSLELHDDDRYIKSAADVHPIRPIHLVPVGGQYRPSQHQEPVYHGPVAVPLDYPYGGSQLHANAISSEEYYPPGDLSAIPGNPGVDYPVYSHLQDTGFKCLAHTSTPGFYADVETKCQMWHYCQPDGRHDRFLCPNGTVFDQMTRVCNWWFNVYCDDALNHYDINFDLYREPKKVVSQSLDAPYHHLSSQPETTISAPNSFLGHVRDFEAGLQHETAQPVHRYPEHMAPAPFVRHDAIDYDSSNAHSLSAPLEKLKLKLDDEYRAPLKKKRITRRKLKKHPKVHPQDDDIPTYREPKATPAARRYRIVRRRKVNKA</sequence>
<feature type="compositionally biased region" description="Basic residues" evidence="1">
    <location>
        <begin position="424"/>
        <end position="437"/>
    </location>
</feature>
<feature type="compositionally biased region" description="Basic residues" evidence="1">
    <location>
        <begin position="80"/>
        <end position="93"/>
    </location>
</feature>
<feature type="domain" description="Chitin-binding type-2" evidence="3">
    <location>
        <begin position="218"/>
        <end position="278"/>
    </location>
</feature>
<dbReference type="SMART" id="SM00494">
    <property type="entry name" value="ChtBD2"/>
    <property type="match status" value="1"/>
</dbReference>
<evidence type="ECO:0000256" key="2">
    <source>
        <dbReference type="SAM" id="Phobius"/>
    </source>
</evidence>
<dbReference type="OrthoDB" id="10052888at2759"/>
<dbReference type="SUPFAM" id="SSF57625">
    <property type="entry name" value="Invertebrate chitin-binding proteins"/>
    <property type="match status" value="1"/>
</dbReference>
<dbReference type="InterPro" id="IPR002557">
    <property type="entry name" value="Chitin-bd_dom"/>
</dbReference>
<reference evidence="4" key="1">
    <citation type="submission" date="2020-08" db="EMBL/GenBank/DDBJ databases">
        <title>Multicomponent nature underlies the extraordinary mechanical properties of spider dragline silk.</title>
        <authorList>
            <person name="Kono N."/>
            <person name="Nakamura H."/>
            <person name="Mori M."/>
            <person name="Yoshida Y."/>
            <person name="Ohtoshi R."/>
            <person name="Malay A.D."/>
            <person name="Moran D.A.P."/>
            <person name="Tomita M."/>
            <person name="Numata K."/>
            <person name="Arakawa K."/>
        </authorList>
    </citation>
    <scope>NUCLEOTIDE SEQUENCE</scope>
</reference>
<feature type="compositionally biased region" description="Basic residues" evidence="1">
    <location>
        <begin position="394"/>
        <end position="404"/>
    </location>
</feature>
<name>A0A8X6PW75_NEPPI</name>
<dbReference type="InterPro" id="IPR052976">
    <property type="entry name" value="Scoloptoxin-like"/>
</dbReference>
<comment type="caution">
    <text evidence="4">The sequence shown here is derived from an EMBL/GenBank/DDBJ whole genome shotgun (WGS) entry which is preliminary data.</text>
</comment>
<dbReference type="Proteomes" id="UP000887013">
    <property type="component" value="Unassembled WGS sequence"/>
</dbReference>
<gene>
    <name evidence="4" type="primary">AVEN_89182_1</name>
    <name evidence="4" type="ORF">NPIL_289811</name>
</gene>
<feature type="region of interest" description="Disordered" evidence="1">
    <location>
        <begin position="80"/>
        <end position="102"/>
    </location>
</feature>
<keyword evidence="2" id="KW-0812">Transmembrane</keyword>
<dbReference type="GO" id="GO:0005576">
    <property type="term" value="C:extracellular region"/>
    <property type="evidence" value="ECO:0007669"/>
    <property type="project" value="InterPro"/>
</dbReference>
<accession>A0A8X6PW75</accession>
<dbReference type="Gene3D" id="2.170.140.10">
    <property type="entry name" value="Chitin binding domain"/>
    <property type="match status" value="1"/>
</dbReference>
<dbReference type="EMBL" id="BMAW01119992">
    <property type="protein sequence ID" value="GFT87284.1"/>
    <property type="molecule type" value="Genomic_DNA"/>
</dbReference>
<dbReference type="GO" id="GO:0008061">
    <property type="term" value="F:chitin binding"/>
    <property type="evidence" value="ECO:0007669"/>
    <property type="project" value="InterPro"/>
</dbReference>
<feature type="region of interest" description="Disordered" evidence="1">
    <location>
        <begin position="394"/>
        <end position="437"/>
    </location>
</feature>
<evidence type="ECO:0000259" key="3">
    <source>
        <dbReference type="PROSITE" id="PS50940"/>
    </source>
</evidence>
<feature type="transmembrane region" description="Helical" evidence="2">
    <location>
        <begin position="44"/>
        <end position="61"/>
    </location>
</feature>
<dbReference type="InterPro" id="IPR036508">
    <property type="entry name" value="Chitin-bd_dom_sf"/>
</dbReference>
<evidence type="ECO:0000256" key="1">
    <source>
        <dbReference type="SAM" id="MobiDB-lite"/>
    </source>
</evidence>